<feature type="domain" description="Menorin-like" evidence="2">
    <location>
        <begin position="4"/>
        <end position="69"/>
    </location>
</feature>
<dbReference type="Pfam" id="PF10223">
    <property type="entry name" value="Menorin_N"/>
    <property type="match status" value="2"/>
</dbReference>
<dbReference type="PANTHER" id="PTHR21184">
    <property type="entry name" value="MENORIN (DENDRITIC BRANCHING PROTEIN)"/>
    <property type="match status" value="1"/>
</dbReference>
<dbReference type="EMBL" id="CAJNNW010008546">
    <property type="protein sequence ID" value="CAE8650141.1"/>
    <property type="molecule type" value="Genomic_DNA"/>
</dbReference>
<evidence type="ECO:0000313" key="4">
    <source>
        <dbReference type="Proteomes" id="UP000626109"/>
    </source>
</evidence>
<reference evidence="3" key="1">
    <citation type="submission" date="2021-02" db="EMBL/GenBank/DDBJ databases">
        <authorList>
            <person name="Dougan E. K."/>
            <person name="Rhodes N."/>
            <person name="Thang M."/>
            <person name="Chan C."/>
        </authorList>
    </citation>
    <scope>NUCLEOTIDE SEQUENCE</scope>
</reference>
<dbReference type="GO" id="GO:0005615">
    <property type="term" value="C:extracellular space"/>
    <property type="evidence" value="ECO:0007669"/>
    <property type="project" value="TreeGrafter"/>
</dbReference>
<proteinExistence type="inferred from homology"/>
<evidence type="ECO:0000259" key="2">
    <source>
        <dbReference type="Pfam" id="PF10223"/>
    </source>
</evidence>
<gene>
    <name evidence="3" type="ORF">PGLA2088_LOCUS8028</name>
</gene>
<feature type="domain" description="Menorin-like" evidence="2">
    <location>
        <begin position="103"/>
        <end position="168"/>
    </location>
</feature>
<comment type="similarity">
    <text evidence="1">Belongs to the menorin family.</text>
</comment>
<evidence type="ECO:0000313" key="3">
    <source>
        <dbReference type="EMBL" id="CAE8650141.1"/>
    </source>
</evidence>
<evidence type="ECO:0000256" key="1">
    <source>
        <dbReference type="ARBA" id="ARBA00044953"/>
    </source>
</evidence>
<dbReference type="Proteomes" id="UP000626109">
    <property type="component" value="Unassembled WGS sequence"/>
</dbReference>
<accession>A0A813IJ10</accession>
<dbReference type="InterPro" id="IPR019356">
    <property type="entry name" value="Menorin_dom"/>
</dbReference>
<feature type="non-terminal residue" evidence="3">
    <location>
        <position position="1"/>
    </location>
</feature>
<protein>
    <recommendedName>
        <fullName evidence="2">Menorin-like domain-containing protein</fullName>
    </recommendedName>
</protein>
<dbReference type="PANTHER" id="PTHR21184:SF6">
    <property type="entry name" value="CONSERVED PLASMA MEMBRANE PROTEIN"/>
    <property type="match status" value="1"/>
</dbReference>
<comment type="caution">
    <text evidence="3">The sequence shown here is derived from an EMBL/GenBank/DDBJ whole genome shotgun (WGS) entry which is preliminary data.</text>
</comment>
<organism evidence="3 4">
    <name type="scientific">Polarella glacialis</name>
    <name type="common">Dinoflagellate</name>
    <dbReference type="NCBI Taxonomy" id="89957"/>
    <lineage>
        <taxon>Eukaryota</taxon>
        <taxon>Sar</taxon>
        <taxon>Alveolata</taxon>
        <taxon>Dinophyceae</taxon>
        <taxon>Suessiales</taxon>
        <taxon>Suessiaceae</taxon>
        <taxon>Polarella</taxon>
    </lineage>
</organism>
<dbReference type="AlphaFoldDB" id="A0A813IJ10"/>
<name>A0A813IJ10_POLGL</name>
<sequence>LGGHLWLNADIFAGPGALISPLDARQFVRLCAEYLPQAVLSLSWGSSMLSTSRLYTAEMVEQMIEICMSPLVKRPFGALGVHTLSPRSNVDGDDGYLLAPAASCQHITFAVAAEFALSSSKALKKLLDAVPGASLTVFSGMGSLGVTPGTVQEIITTYGKTRCFLDLRVTKPCRSCSSNEGGALCGIQ</sequence>